<dbReference type="AlphaFoldDB" id="A0A9X2HMP3"/>
<dbReference type="Gene3D" id="1.10.10.10">
    <property type="entry name" value="Winged helix-like DNA-binding domain superfamily/Winged helix DNA-binding domain"/>
    <property type="match status" value="1"/>
</dbReference>
<organism evidence="5 6">
    <name type="scientific">Rothia santali</name>
    <dbReference type="NCBI Taxonomy" id="2949643"/>
    <lineage>
        <taxon>Bacteria</taxon>
        <taxon>Bacillati</taxon>
        <taxon>Actinomycetota</taxon>
        <taxon>Actinomycetes</taxon>
        <taxon>Micrococcales</taxon>
        <taxon>Micrococcaceae</taxon>
        <taxon>Rothia</taxon>
    </lineage>
</organism>
<dbReference type="InterPro" id="IPR036388">
    <property type="entry name" value="WH-like_DNA-bd_sf"/>
</dbReference>
<keyword evidence="1" id="KW-0805">Transcription regulation</keyword>
<name>A0A9X2HMP3_9MICC</name>
<dbReference type="InterPro" id="IPR000524">
    <property type="entry name" value="Tscrpt_reg_HTH_GntR"/>
</dbReference>
<feature type="domain" description="HTH gntR-type" evidence="4">
    <location>
        <begin position="14"/>
        <end position="82"/>
    </location>
</feature>
<reference evidence="5" key="1">
    <citation type="submission" date="2022-06" db="EMBL/GenBank/DDBJ databases">
        <title>Rothia sp. isolated from sandalwood seedling.</title>
        <authorList>
            <person name="Tuikhar N."/>
            <person name="Kirdat K."/>
            <person name="Thorat V."/>
            <person name="Swetha P."/>
            <person name="Padma S."/>
            <person name="Sundararaj R."/>
            <person name="Yadav A."/>
        </authorList>
    </citation>
    <scope>NUCLEOTIDE SEQUENCE</scope>
    <source>
        <strain evidence="5">AR01</strain>
    </source>
</reference>
<proteinExistence type="predicted"/>
<keyword evidence="6" id="KW-1185">Reference proteome</keyword>
<dbReference type="InterPro" id="IPR036390">
    <property type="entry name" value="WH_DNA-bd_sf"/>
</dbReference>
<dbReference type="SMART" id="SM00345">
    <property type="entry name" value="HTH_GNTR"/>
    <property type="match status" value="1"/>
</dbReference>
<sequence>MSSWLERAAIPEGSSASTGIFEALRSAIESGELEPGTRIPSETALAAHFGVSRPMVREALKSAQALGLTRTRLGSGTYVASAEAHPEVSYGKYSARDLLEARPAIEIPAAGWAARRRTEDQLAGLRDLLEAMDATEDPERWVELDSRFHTAIAEASGNHLFAGVIADAREALARQSTLVNLLAHRRGASGWEHRSIFEAIATGSAESAEAAMRFHLAEVKRVMTPIIDAEAPRGED</sequence>
<dbReference type="EMBL" id="JANAFB010000057">
    <property type="protein sequence ID" value="MCP3427168.1"/>
    <property type="molecule type" value="Genomic_DNA"/>
</dbReference>
<keyword evidence="3" id="KW-0804">Transcription</keyword>
<dbReference type="GO" id="GO:0003677">
    <property type="term" value="F:DNA binding"/>
    <property type="evidence" value="ECO:0007669"/>
    <property type="project" value="UniProtKB-KW"/>
</dbReference>
<dbReference type="SUPFAM" id="SSF46785">
    <property type="entry name" value="Winged helix' DNA-binding domain"/>
    <property type="match status" value="1"/>
</dbReference>
<evidence type="ECO:0000256" key="1">
    <source>
        <dbReference type="ARBA" id="ARBA00023015"/>
    </source>
</evidence>
<dbReference type="RefSeq" id="WP_254168884.1">
    <property type="nucleotide sequence ID" value="NZ_JANAFB010000057.1"/>
</dbReference>
<dbReference type="PROSITE" id="PS50949">
    <property type="entry name" value="HTH_GNTR"/>
    <property type="match status" value="1"/>
</dbReference>
<dbReference type="Pfam" id="PF00392">
    <property type="entry name" value="GntR"/>
    <property type="match status" value="1"/>
</dbReference>
<dbReference type="PRINTS" id="PR00035">
    <property type="entry name" value="HTHGNTR"/>
</dbReference>
<dbReference type="InterPro" id="IPR011711">
    <property type="entry name" value="GntR_C"/>
</dbReference>
<dbReference type="InterPro" id="IPR008920">
    <property type="entry name" value="TF_FadR/GntR_C"/>
</dbReference>
<dbReference type="PANTHER" id="PTHR43537:SF5">
    <property type="entry name" value="UXU OPERON TRANSCRIPTIONAL REGULATOR"/>
    <property type="match status" value="1"/>
</dbReference>
<dbReference type="Gene3D" id="1.20.120.530">
    <property type="entry name" value="GntR ligand-binding domain-like"/>
    <property type="match status" value="1"/>
</dbReference>
<evidence type="ECO:0000256" key="2">
    <source>
        <dbReference type="ARBA" id="ARBA00023125"/>
    </source>
</evidence>
<gene>
    <name evidence="5" type="ORF">NBM05_14405</name>
</gene>
<dbReference type="Pfam" id="PF07729">
    <property type="entry name" value="FCD"/>
    <property type="match status" value="1"/>
</dbReference>
<accession>A0A9X2HMP3</accession>
<comment type="caution">
    <text evidence="5">The sequence shown here is derived from an EMBL/GenBank/DDBJ whole genome shotgun (WGS) entry which is preliminary data.</text>
</comment>
<evidence type="ECO:0000313" key="6">
    <source>
        <dbReference type="Proteomes" id="UP001139502"/>
    </source>
</evidence>
<dbReference type="PANTHER" id="PTHR43537">
    <property type="entry name" value="TRANSCRIPTIONAL REGULATOR, GNTR FAMILY"/>
    <property type="match status" value="1"/>
</dbReference>
<evidence type="ECO:0000313" key="5">
    <source>
        <dbReference type="EMBL" id="MCP3427168.1"/>
    </source>
</evidence>
<protein>
    <submittedName>
        <fullName evidence="5">FadR family transcriptional regulator</fullName>
    </submittedName>
</protein>
<dbReference type="CDD" id="cd07377">
    <property type="entry name" value="WHTH_GntR"/>
    <property type="match status" value="1"/>
</dbReference>
<dbReference type="Proteomes" id="UP001139502">
    <property type="component" value="Unassembled WGS sequence"/>
</dbReference>
<dbReference type="GO" id="GO:0003700">
    <property type="term" value="F:DNA-binding transcription factor activity"/>
    <property type="evidence" value="ECO:0007669"/>
    <property type="project" value="InterPro"/>
</dbReference>
<evidence type="ECO:0000259" key="4">
    <source>
        <dbReference type="PROSITE" id="PS50949"/>
    </source>
</evidence>
<keyword evidence="2" id="KW-0238">DNA-binding</keyword>
<dbReference type="SMART" id="SM00895">
    <property type="entry name" value="FCD"/>
    <property type="match status" value="1"/>
</dbReference>
<dbReference type="SUPFAM" id="SSF48008">
    <property type="entry name" value="GntR ligand-binding domain-like"/>
    <property type="match status" value="1"/>
</dbReference>
<evidence type="ECO:0000256" key="3">
    <source>
        <dbReference type="ARBA" id="ARBA00023163"/>
    </source>
</evidence>